<dbReference type="EMBL" id="JAHCMY010000045">
    <property type="protein sequence ID" value="MBS9526018.1"/>
    <property type="molecule type" value="Genomic_DNA"/>
</dbReference>
<evidence type="ECO:0000313" key="1">
    <source>
        <dbReference type="EMBL" id="MBS9526018.1"/>
    </source>
</evidence>
<protein>
    <submittedName>
        <fullName evidence="1">DUF4249 family protein</fullName>
    </submittedName>
</protein>
<dbReference type="RefSeq" id="WP_213946877.1">
    <property type="nucleotide sequence ID" value="NZ_JAHCMY010000045.1"/>
</dbReference>
<evidence type="ECO:0000313" key="2">
    <source>
        <dbReference type="Proteomes" id="UP001319104"/>
    </source>
</evidence>
<proteinExistence type="predicted"/>
<organism evidence="1 2">
    <name type="scientific">Litoribacter ruber</name>
    <dbReference type="NCBI Taxonomy" id="702568"/>
    <lineage>
        <taxon>Bacteria</taxon>
        <taxon>Pseudomonadati</taxon>
        <taxon>Bacteroidota</taxon>
        <taxon>Cytophagia</taxon>
        <taxon>Cytophagales</taxon>
        <taxon>Cyclobacteriaceae</taxon>
        <taxon>Litoribacter</taxon>
    </lineage>
</organism>
<dbReference type="InterPro" id="IPR025345">
    <property type="entry name" value="DUF4249"/>
</dbReference>
<keyword evidence="2" id="KW-1185">Reference proteome</keyword>
<reference evidence="1 2" key="1">
    <citation type="submission" date="2021-05" db="EMBL/GenBank/DDBJ databases">
        <authorList>
            <person name="Zhang Z.D."/>
            <person name="Osman G."/>
        </authorList>
    </citation>
    <scope>NUCLEOTIDE SEQUENCE [LARGE SCALE GENOMIC DNA]</scope>
    <source>
        <strain evidence="1 2">KCTC 32217</strain>
    </source>
</reference>
<sequence>GSWQFALEEDGTYAMVGTLPSDQDYQLQIQIGEHEQYISDWMQPAMAPPIEGMFFTREEDGVYIYLNSRGEDNYFLWTTEETWQFRSWFNPIYRYEPYTNTIIPREENINLCYRNEKSGDIRLGSGAQSVDGEIRGVELMRIPIYSEKLGLRYSIEVWQRTLDHAAFEFWESIRKNTDDLGDIFSPMPAFLGSNIKKVGREDTPVIGYISVGRSERKRLFIDFTDIRPWSPRIADYSHCEMVPDIIREHQYFEYFNRPNVEVGDPVIENGLWIGWNYTYTDCTDCRLRGTTEKPDFWDEEI</sequence>
<comment type="caution">
    <text evidence="1">The sequence shown here is derived from an EMBL/GenBank/DDBJ whole genome shotgun (WGS) entry which is preliminary data.</text>
</comment>
<name>A0AAP2CJQ5_9BACT</name>
<feature type="non-terminal residue" evidence="1">
    <location>
        <position position="1"/>
    </location>
</feature>
<dbReference type="Pfam" id="PF14054">
    <property type="entry name" value="DUF4249"/>
    <property type="match status" value="1"/>
</dbReference>
<accession>A0AAP2CJQ5</accession>
<dbReference type="AlphaFoldDB" id="A0AAP2CJQ5"/>
<dbReference type="Proteomes" id="UP001319104">
    <property type="component" value="Unassembled WGS sequence"/>
</dbReference>
<gene>
    <name evidence="1" type="ORF">KI659_18515</name>
</gene>